<feature type="domain" description="AMP-dependent synthetase/ligase" evidence="2">
    <location>
        <begin position="65"/>
        <end position="262"/>
    </location>
</feature>
<dbReference type="Pfam" id="PF00501">
    <property type="entry name" value="AMP-binding"/>
    <property type="match status" value="1"/>
</dbReference>
<dbReference type="InterPro" id="IPR042099">
    <property type="entry name" value="ANL_N_sf"/>
</dbReference>
<evidence type="ECO:0000259" key="2">
    <source>
        <dbReference type="Pfam" id="PF00501"/>
    </source>
</evidence>
<evidence type="ECO:0000256" key="1">
    <source>
        <dbReference type="ARBA" id="ARBA00006432"/>
    </source>
</evidence>
<comment type="similarity">
    <text evidence="1">Belongs to the ATP-dependent AMP-binding enzyme family.</text>
</comment>
<feature type="domain" description="AMP-binding enzyme C-terminal" evidence="3">
    <location>
        <begin position="314"/>
        <end position="385"/>
    </location>
</feature>
<dbReference type="PANTHER" id="PTHR43201:SF8">
    <property type="entry name" value="ACYL-COA SYNTHETASE FAMILY MEMBER 3"/>
    <property type="match status" value="1"/>
</dbReference>
<protein>
    <submittedName>
        <fullName evidence="4">AMP-binding protein</fullName>
    </submittedName>
</protein>
<dbReference type="GO" id="GO:0006631">
    <property type="term" value="P:fatty acid metabolic process"/>
    <property type="evidence" value="ECO:0007669"/>
    <property type="project" value="TreeGrafter"/>
</dbReference>
<evidence type="ECO:0000259" key="3">
    <source>
        <dbReference type="Pfam" id="PF13193"/>
    </source>
</evidence>
<dbReference type="Proteomes" id="UP000371041">
    <property type="component" value="Chromosome"/>
</dbReference>
<dbReference type="Gene3D" id="3.30.300.30">
    <property type="match status" value="1"/>
</dbReference>
<dbReference type="InterPro" id="IPR025110">
    <property type="entry name" value="AMP-bd_C"/>
</dbReference>
<dbReference type="NCBIfam" id="NF005877">
    <property type="entry name" value="PRK07824.1"/>
    <property type="match status" value="1"/>
</dbReference>
<dbReference type="KEGG" id="sace:GIY23_20845"/>
<proteinExistence type="inferred from homology"/>
<dbReference type="InterPro" id="IPR045851">
    <property type="entry name" value="AMP-bd_C_sf"/>
</dbReference>
<reference evidence="5" key="1">
    <citation type="submission" date="2019-11" db="EMBL/GenBank/DDBJ databases">
        <title>The complete genome sequence of Saccharopolyspora sp. E2A.</title>
        <authorList>
            <person name="Zhang G."/>
        </authorList>
    </citation>
    <scope>NUCLEOTIDE SEQUENCE [LARGE SCALE GENOMIC DNA]</scope>
    <source>
        <strain evidence="5">E2A</strain>
    </source>
</reference>
<dbReference type="PANTHER" id="PTHR43201">
    <property type="entry name" value="ACYL-COA SYNTHETASE"/>
    <property type="match status" value="1"/>
</dbReference>
<dbReference type="Gene3D" id="3.40.50.12780">
    <property type="entry name" value="N-terminal domain of ligase-like"/>
    <property type="match status" value="1"/>
</dbReference>
<sequence>MVGVSPGRVVEALPIRPGNEALEALPALSRALEGDGPALLPVAPDGENARELRTALGVGEPLLAHEDDTMDPTSVVIGTSGSTGVPKGVLLPNSALRASAEATEERLDGPGTWLLALPPHHVAGLQVLMRALISGTEPCAVDVRDGFRPDAFVEAATEVFATWGPYYTSLVPTQLARLIDDPDSLRALRQFDAILLGGAAAPQRLLQRAQDEGVPIVRTYGMSETAGGCVYDGMPLDGVRVAVEPPEPGRIHLYGPMVARGYRYADSEAFSDFGFRTDDVGQVRDRRLEVLGRVDDMIVTGGVNVAPVQAERPLTDHPGVREACVVGLDDPEWGQIVAAAVVVSDPSAPPDTAELREAVRSRAGAEAAPKRIVAVEELPLRGPGKVDRAAVRDLLGRQ</sequence>
<dbReference type="PROSITE" id="PS00455">
    <property type="entry name" value="AMP_BINDING"/>
    <property type="match status" value="1"/>
</dbReference>
<evidence type="ECO:0000313" key="4">
    <source>
        <dbReference type="EMBL" id="QGK71641.1"/>
    </source>
</evidence>
<organism evidence="4 5">
    <name type="scientific">Allosaccharopolyspora coralli</name>
    <dbReference type="NCBI Taxonomy" id="2665642"/>
    <lineage>
        <taxon>Bacteria</taxon>
        <taxon>Bacillati</taxon>
        <taxon>Actinomycetota</taxon>
        <taxon>Actinomycetes</taxon>
        <taxon>Pseudonocardiales</taxon>
        <taxon>Pseudonocardiaceae</taxon>
        <taxon>Allosaccharopolyspora</taxon>
    </lineage>
</organism>
<accession>A0A5Q3QAF7</accession>
<dbReference type="AlphaFoldDB" id="A0A5Q3QAF7"/>
<dbReference type="EMBL" id="CP045929">
    <property type="protein sequence ID" value="QGK71641.1"/>
    <property type="molecule type" value="Genomic_DNA"/>
</dbReference>
<dbReference type="InterPro" id="IPR000873">
    <property type="entry name" value="AMP-dep_synth/lig_dom"/>
</dbReference>
<dbReference type="Pfam" id="PF13193">
    <property type="entry name" value="AMP-binding_C"/>
    <property type="match status" value="1"/>
</dbReference>
<dbReference type="SUPFAM" id="SSF56801">
    <property type="entry name" value="Acetyl-CoA synthetase-like"/>
    <property type="match status" value="1"/>
</dbReference>
<evidence type="ECO:0000313" key="5">
    <source>
        <dbReference type="Proteomes" id="UP000371041"/>
    </source>
</evidence>
<dbReference type="InterPro" id="IPR020845">
    <property type="entry name" value="AMP-binding_CS"/>
</dbReference>
<name>A0A5Q3QAF7_9PSEU</name>
<keyword evidence="5" id="KW-1185">Reference proteome</keyword>
<gene>
    <name evidence="4" type="ORF">GIY23_20845</name>
</gene>
<dbReference type="GO" id="GO:0031956">
    <property type="term" value="F:medium-chain fatty acid-CoA ligase activity"/>
    <property type="evidence" value="ECO:0007669"/>
    <property type="project" value="TreeGrafter"/>
</dbReference>